<proteinExistence type="predicted"/>
<comment type="caution">
    <text evidence="1">The sequence shown here is derived from an EMBL/GenBank/DDBJ whole genome shotgun (WGS) entry which is preliminary data.</text>
</comment>
<reference evidence="1" key="1">
    <citation type="submission" date="2020-08" db="EMBL/GenBank/DDBJ databases">
        <title>Multicomponent nature underlies the extraordinary mechanical properties of spider dragline silk.</title>
        <authorList>
            <person name="Kono N."/>
            <person name="Nakamura H."/>
            <person name="Mori M."/>
            <person name="Yoshida Y."/>
            <person name="Ohtoshi R."/>
            <person name="Malay A.D."/>
            <person name="Moran D.A.P."/>
            <person name="Tomita M."/>
            <person name="Numata K."/>
            <person name="Arakawa K."/>
        </authorList>
    </citation>
    <scope>NUCLEOTIDE SEQUENCE</scope>
</reference>
<name>A0A8X7BL23_TRICX</name>
<gene>
    <name evidence="1" type="ORF">TNCV_2505071</name>
</gene>
<evidence type="ECO:0000313" key="2">
    <source>
        <dbReference type="Proteomes" id="UP000887159"/>
    </source>
</evidence>
<sequence>MSLSPVPLKTRRLGKRCTLNLRRVRTSSHWCGVRELVNINVAMFSYSRGFGDRPRNLEPWSSDEDDT</sequence>
<accession>A0A8X7BL23</accession>
<organism evidence="1 2">
    <name type="scientific">Trichonephila clavipes</name>
    <name type="common">Golden silk orbweaver</name>
    <name type="synonym">Nephila clavipes</name>
    <dbReference type="NCBI Taxonomy" id="2585209"/>
    <lineage>
        <taxon>Eukaryota</taxon>
        <taxon>Metazoa</taxon>
        <taxon>Ecdysozoa</taxon>
        <taxon>Arthropoda</taxon>
        <taxon>Chelicerata</taxon>
        <taxon>Arachnida</taxon>
        <taxon>Araneae</taxon>
        <taxon>Araneomorphae</taxon>
        <taxon>Entelegynae</taxon>
        <taxon>Araneoidea</taxon>
        <taxon>Nephilidae</taxon>
        <taxon>Trichonephila</taxon>
    </lineage>
</organism>
<dbReference type="Proteomes" id="UP000887159">
    <property type="component" value="Unassembled WGS sequence"/>
</dbReference>
<protein>
    <submittedName>
        <fullName evidence="1">Uncharacterized protein</fullName>
    </submittedName>
</protein>
<dbReference type="EMBL" id="BMAU01021422">
    <property type="protein sequence ID" value="GFY34204.1"/>
    <property type="molecule type" value="Genomic_DNA"/>
</dbReference>
<dbReference type="AlphaFoldDB" id="A0A8X7BL23"/>
<evidence type="ECO:0000313" key="1">
    <source>
        <dbReference type="EMBL" id="GFY34204.1"/>
    </source>
</evidence>
<keyword evidence="2" id="KW-1185">Reference proteome</keyword>